<feature type="transmembrane region" description="Helical" evidence="1">
    <location>
        <begin position="49"/>
        <end position="67"/>
    </location>
</feature>
<proteinExistence type="predicted"/>
<reference evidence="3" key="1">
    <citation type="submission" date="2021-02" db="EMBL/GenBank/DDBJ databases">
        <authorList>
            <person name="Nowell W R."/>
        </authorList>
    </citation>
    <scope>NUCLEOTIDE SEQUENCE</scope>
</reference>
<dbReference type="OrthoDB" id="9975213at2759"/>
<evidence type="ECO:0000313" key="3">
    <source>
        <dbReference type="EMBL" id="CAF1461006.1"/>
    </source>
</evidence>
<dbReference type="InterPro" id="IPR025424">
    <property type="entry name" value="YrhK_domain"/>
</dbReference>
<sequence length="281" mass="31746">MLSDDVKVETVPVKVETVAVELETVPLKAPDGNILDRPQSIVWRMVQGTHFLLGSLCFIAGSCFYFADVINRYPSALTVGAWFFIVGSSFFLLSDIQDWWYYRIGCLFDWKYREEYEAYNADLFSHPRYKILGRLKRAEVGLNLLASVIGSTLYLVGSILFLPTLSNGLLAGEMCFIAGSAVTYLSQGWKIYRIACTSNVDRYDTRFRLNNLFHDIPAFALDTSSGLGAFFYFIGTIFFLPQFTKTDFGLDRAAGLFVCGGVCFTIAGLILQYRHYCTRHK</sequence>
<gene>
    <name evidence="3" type="ORF">GPM918_LOCUS35080</name>
    <name evidence="4" type="ORF">SRO942_LOCUS35794</name>
</gene>
<feature type="transmembrane region" description="Helical" evidence="1">
    <location>
        <begin position="140"/>
        <end position="162"/>
    </location>
</feature>
<evidence type="ECO:0000313" key="5">
    <source>
        <dbReference type="Proteomes" id="UP000663829"/>
    </source>
</evidence>
<evidence type="ECO:0000256" key="1">
    <source>
        <dbReference type="SAM" id="Phobius"/>
    </source>
</evidence>
<organism evidence="3 5">
    <name type="scientific">Didymodactylos carnosus</name>
    <dbReference type="NCBI Taxonomy" id="1234261"/>
    <lineage>
        <taxon>Eukaryota</taxon>
        <taxon>Metazoa</taxon>
        <taxon>Spiralia</taxon>
        <taxon>Gnathifera</taxon>
        <taxon>Rotifera</taxon>
        <taxon>Eurotatoria</taxon>
        <taxon>Bdelloidea</taxon>
        <taxon>Philodinida</taxon>
        <taxon>Philodinidae</taxon>
        <taxon>Didymodactylos</taxon>
    </lineage>
</organism>
<evidence type="ECO:0000313" key="4">
    <source>
        <dbReference type="EMBL" id="CAF4331306.1"/>
    </source>
</evidence>
<keyword evidence="1" id="KW-1133">Transmembrane helix</keyword>
<feature type="transmembrane region" description="Helical" evidence="1">
    <location>
        <begin position="168"/>
        <end position="185"/>
    </location>
</feature>
<feature type="transmembrane region" description="Helical" evidence="1">
    <location>
        <begin position="73"/>
        <end position="93"/>
    </location>
</feature>
<feature type="domain" description="YrhK" evidence="2">
    <location>
        <begin position="52"/>
        <end position="93"/>
    </location>
</feature>
<dbReference type="Pfam" id="PF14145">
    <property type="entry name" value="YrhK"/>
    <property type="match status" value="1"/>
</dbReference>
<dbReference type="AlphaFoldDB" id="A0A815QBV4"/>
<dbReference type="Proteomes" id="UP000681722">
    <property type="component" value="Unassembled WGS sequence"/>
</dbReference>
<keyword evidence="5" id="KW-1185">Reference proteome</keyword>
<name>A0A815QBV4_9BILA</name>
<dbReference type="EMBL" id="CAJOBC010085461">
    <property type="protein sequence ID" value="CAF4331306.1"/>
    <property type="molecule type" value="Genomic_DNA"/>
</dbReference>
<keyword evidence="1" id="KW-0472">Membrane</keyword>
<dbReference type="Proteomes" id="UP000663829">
    <property type="component" value="Unassembled WGS sequence"/>
</dbReference>
<comment type="caution">
    <text evidence="3">The sequence shown here is derived from an EMBL/GenBank/DDBJ whole genome shotgun (WGS) entry which is preliminary data.</text>
</comment>
<dbReference type="EMBL" id="CAJNOQ010020003">
    <property type="protein sequence ID" value="CAF1461006.1"/>
    <property type="molecule type" value="Genomic_DNA"/>
</dbReference>
<protein>
    <recommendedName>
        <fullName evidence="2">YrhK domain-containing protein</fullName>
    </recommendedName>
</protein>
<keyword evidence="1" id="KW-0812">Transmembrane</keyword>
<evidence type="ECO:0000259" key="2">
    <source>
        <dbReference type="Pfam" id="PF14145"/>
    </source>
</evidence>
<feature type="transmembrane region" description="Helical" evidence="1">
    <location>
        <begin position="216"/>
        <end position="240"/>
    </location>
</feature>
<accession>A0A815QBV4</accession>
<feature type="transmembrane region" description="Helical" evidence="1">
    <location>
        <begin position="252"/>
        <end position="271"/>
    </location>
</feature>